<dbReference type="RefSeq" id="WP_380651371.1">
    <property type="nucleotide sequence ID" value="NZ_JBHRVQ010000001.1"/>
</dbReference>
<keyword evidence="2" id="KW-1185">Reference proteome</keyword>
<evidence type="ECO:0000313" key="1">
    <source>
        <dbReference type="EMBL" id="MFC3387453.1"/>
    </source>
</evidence>
<name>A0ABV7N3R6_9STAP</name>
<dbReference type="Gene3D" id="2.40.180.10">
    <property type="entry name" value="Catalase core domain"/>
    <property type="match status" value="1"/>
</dbReference>
<accession>A0ABV7N3R6</accession>
<dbReference type="InterPro" id="IPR020835">
    <property type="entry name" value="Catalase_sf"/>
</dbReference>
<dbReference type="Proteomes" id="UP001595637">
    <property type="component" value="Unassembled WGS sequence"/>
</dbReference>
<dbReference type="SUPFAM" id="SSF56634">
    <property type="entry name" value="Heme-dependent catalase-like"/>
    <property type="match status" value="1"/>
</dbReference>
<evidence type="ECO:0000313" key="2">
    <source>
        <dbReference type="Proteomes" id="UP001595637"/>
    </source>
</evidence>
<reference evidence="2" key="1">
    <citation type="journal article" date="2019" name="Int. J. Syst. Evol. Microbiol.">
        <title>The Global Catalogue of Microorganisms (GCM) 10K type strain sequencing project: providing services to taxonomists for standard genome sequencing and annotation.</title>
        <authorList>
            <consortium name="The Broad Institute Genomics Platform"/>
            <consortium name="The Broad Institute Genome Sequencing Center for Infectious Disease"/>
            <person name="Wu L."/>
            <person name="Ma J."/>
        </authorList>
    </citation>
    <scope>NUCLEOTIDE SEQUENCE [LARGE SCALE GENOMIC DNA]</scope>
    <source>
        <strain evidence="2">CCM 7756</strain>
    </source>
</reference>
<organism evidence="1 2">
    <name type="scientific">Salinicoccus sesuvii</name>
    <dbReference type="NCBI Taxonomy" id="868281"/>
    <lineage>
        <taxon>Bacteria</taxon>
        <taxon>Bacillati</taxon>
        <taxon>Bacillota</taxon>
        <taxon>Bacilli</taxon>
        <taxon>Bacillales</taxon>
        <taxon>Staphylococcaceae</taxon>
        <taxon>Salinicoccus</taxon>
    </lineage>
</organism>
<comment type="caution">
    <text evidence="1">The sequence shown here is derived from an EMBL/GenBank/DDBJ whole genome shotgun (WGS) entry which is preliminary data.</text>
</comment>
<proteinExistence type="predicted"/>
<protein>
    <recommendedName>
        <fullName evidence="3">DUF1722 domain-containing protein</fullName>
    </recommendedName>
</protein>
<evidence type="ECO:0008006" key="3">
    <source>
        <dbReference type="Google" id="ProtNLM"/>
    </source>
</evidence>
<gene>
    <name evidence="1" type="ORF">ACFOEO_02415</name>
</gene>
<sequence>MKTAADTIIDLIERFNVHDPGARRAHGNGANYRAEVLLNDAGKSLIGEVDHAVVRLSNVATSEKVPDWLINVKGCAIRFEHPARPIDIIGVTFPYFPFSTAHENIDLFYRIHHFLESRSPLQFVRIFGAGNLYRHLGRLVRWLPKDTNMAHSYYSAQNYGEDALKFRLDYDTTTETIEVFAEQDDNMTDYKPKSGLYLGRVVINKAANSNEVKFMDAMNAPLTHAPNGEIPLLRHFVYRRSFLGRMSEVPINQHKYDMLLELWNEEKYFVLSKDRKLYDEINSLFEDGVEMSANVLRKLMDQAYDRDYEVETVRSYFTEVWEHFTEIADAEEWGRYQTLLESADIHQINIFLSDMSTKYEVSELLNSTVVKILGRQKFIEIQKGKI</sequence>
<dbReference type="EMBL" id="JBHRVQ010000001">
    <property type="protein sequence ID" value="MFC3387453.1"/>
    <property type="molecule type" value="Genomic_DNA"/>
</dbReference>